<accession>A0A430R5W4</accession>
<protein>
    <submittedName>
        <fullName evidence="2">DNA primase</fullName>
    </submittedName>
</protein>
<evidence type="ECO:0000313" key="3">
    <source>
        <dbReference type="Proteomes" id="UP000288082"/>
    </source>
</evidence>
<gene>
    <name evidence="2" type="ORF">CSW50_06840</name>
</gene>
<name>A0A430R5W4_THESC</name>
<dbReference type="EMBL" id="PELM01000196">
    <property type="protein sequence ID" value="RTH02727.1"/>
    <property type="molecule type" value="Genomic_DNA"/>
</dbReference>
<comment type="caution">
    <text evidence="2">The sequence shown here is derived from an EMBL/GenBank/DDBJ whole genome shotgun (WGS) entry which is preliminary data.</text>
</comment>
<feature type="region of interest" description="Disordered" evidence="1">
    <location>
        <begin position="32"/>
        <end position="55"/>
    </location>
</feature>
<proteinExistence type="predicted"/>
<evidence type="ECO:0000256" key="1">
    <source>
        <dbReference type="SAM" id="MobiDB-lite"/>
    </source>
</evidence>
<feature type="non-terminal residue" evidence="2">
    <location>
        <position position="1"/>
    </location>
</feature>
<dbReference type="AlphaFoldDB" id="A0A430R5W4"/>
<dbReference type="Proteomes" id="UP000288082">
    <property type="component" value="Unassembled WGS sequence"/>
</dbReference>
<reference evidence="2 3" key="1">
    <citation type="journal article" date="2019" name="Extremophiles">
        <title>Biogeography of thermophiles and predominance of Thermus scotoductus in domestic water heaters.</title>
        <authorList>
            <person name="Wilpiszeski R.L."/>
            <person name="Zhang Z."/>
            <person name="House C.H."/>
        </authorList>
    </citation>
    <scope>NUCLEOTIDE SEQUENCE [LARGE SCALE GENOMIC DNA]</scope>
    <source>
        <strain evidence="2 3">38_S38</strain>
    </source>
</reference>
<sequence length="85" mass="8899">RWRLEKGRKATTATTATTADDVLDEIFLCGGLSSQPPQTTATTAESPQGELPSGTGFAVDAVVAVDVYPLLSSGRGEEMEEGELL</sequence>
<evidence type="ECO:0000313" key="2">
    <source>
        <dbReference type="EMBL" id="RTH02727.1"/>
    </source>
</evidence>
<feature type="compositionally biased region" description="Polar residues" evidence="1">
    <location>
        <begin position="32"/>
        <end position="46"/>
    </location>
</feature>
<organism evidence="2 3">
    <name type="scientific">Thermus scotoductus</name>
    <dbReference type="NCBI Taxonomy" id="37636"/>
    <lineage>
        <taxon>Bacteria</taxon>
        <taxon>Thermotogati</taxon>
        <taxon>Deinococcota</taxon>
        <taxon>Deinococci</taxon>
        <taxon>Thermales</taxon>
        <taxon>Thermaceae</taxon>
        <taxon>Thermus</taxon>
    </lineage>
</organism>